<evidence type="ECO:0000256" key="4">
    <source>
        <dbReference type="ARBA" id="ARBA00022676"/>
    </source>
</evidence>
<name>A0A7J7LIW2_9MAGN</name>
<evidence type="ECO:0000256" key="7">
    <source>
        <dbReference type="ARBA" id="ARBA00022824"/>
    </source>
</evidence>
<dbReference type="InterPro" id="IPR007873">
    <property type="entry name" value="Glycosyltransferase_ALG3"/>
</dbReference>
<dbReference type="OrthoDB" id="20028at2759"/>
<feature type="coiled-coil region" evidence="11">
    <location>
        <begin position="83"/>
        <end position="110"/>
    </location>
</feature>
<evidence type="ECO:0000256" key="2">
    <source>
        <dbReference type="ARBA" id="ARBA00004922"/>
    </source>
</evidence>
<keyword evidence="7" id="KW-0256">Endoplasmic reticulum</keyword>
<keyword evidence="6" id="KW-0812">Transmembrane</keyword>
<keyword evidence="5" id="KW-0808">Transferase</keyword>
<evidence type="ECO:0000256" key="11">
    <source>
        <dbReference type="SAM" id="Coils"/>
    </source>
</evidence>
<evidence type="ECO:0000256" key="5">
    <source>
        <dbReference type="ARBA" id="ARBA00022679"/>
    </source>
</evidence>
<evidence type="ECO:0000256" key="10">
    <source>
        <dbReference type="ARBA" id="ARBA00049506"/>
    </source>
</evidence>
<accession>A0A7J7LIW2</accession>
<sequence>MEAGRPPWTIVIREDDMLIVYDNSQIRQRTLTFMNNKTVVIVEELTEAAEMTSIMSYCSLYDIPPRAAKNEFSHRCQDIVLCRDQLDDFLEELYLEINEAKDELQSYVAALKVEIGAHHFEVSREDDMLIAYDDYQIRQRNVQNNKTVVVIVELTELLRWLVSCRIVILLGLPFLLSFPIEYLSGAFNLGRVFIHFWSVNFKFVPEDVFVSKEFAVGLLIVHLSLLAAFTHHRWCKFKAGSDTPMLLSKIVKMTSASNKQAIDRLKPYHLLKLLCRVTLVSVDPMPDVARLAESCIRFNKVEVVCIPINGGDANLHDLEFPEHNIVLGNGMSISFISRRIFHYSVMKG</sequence>
<evidence type="ECO:0000313" key="13">
    <source>
        <dbReference type="Proteomes" id="UP000541444"/>
    </source>
</evidence>
<comment type="catalytic activity">
    <reaction evidence="10">
        <text>an alpha-D-Man-(1-&gt;2)-alpha-D-Man-(1-&gt;2)-alpha-D-Man-(1-&gt;3)-[alpha-D-Man-(1-&gt;6)]-beta-D-Man-(1-&gt;4)-beta-D-GlcNAc-(1-&gt;4)-alpha-D-GlcNAc-diphospho-di-trans,poly-cis-dolichol + a di-trans,poly-cis-dolichyl beta-D-mannosyl phosphate = an alpha-D-Man-(1-&gt;2)-alpha-D-Man-(1-&gt;2)-alpha-D-Man-(1-&gt;3)-[alpha-D-Man-(1-&gt;3)-alpha-D-Man-(1-&gt;6)]-beta-D-Man-(1-&gt;4)-beta-D-GlcNAc-(1-&gt;4)-alpha-D-GlcNAc-diphospho-di-trans,poly-cis-dolichol + a di-trans,poly-cis-dolichyl phosphate + H(+)</text>
        <dbReference type="Rhea" id="RHEA:29527"/>
        <dbReference type="Rhea" id="RHEA-COMP:19498"/>
        <dbReference type="Rhea" id="RHEA-COMP:19501"/>
        <dbReference type="Rhea" id="RHEA-COMP:19516"/>
        <dbReference type="Rhea" id="RHEA-COMP:19517"/>
        <dbReference type="ChEBI" id="CHEBI:15378"/>
        <dbReference type="ChEBI" id="CHEBI:57683"/>
        <dbReference type="ChEBI" id="CHEBI:58211"/>
        <dbReference type="ChEBI" id="CHEBI:132515"/>
        <dbReference type="ChEBI" id="CHEBI:132516"/>
        <dbReference type="EC" id="2.4.1.258"/>
    </reaction>
    <physiologicalReaction direction="left-to-right" evidence="10">
        <dbReference type="Rhea" id="RHEA:29528"/>
    </physiologicalReaction>
</comment>
<dbReference type="Proteomes" id="UP000541444">
    <property type="component" value="Unassembled WGS sequence"/>
</dbReference>
<evidence type="ECO:0000256" key="3">
    <source>
        <dbReference type="ARBA" id="ARBA00011964"/>
    </source>
</evidence>
<keyword evidence="9" id="KW-0472">Membrane</keyword>
<dbReference type="AlphaFoldDB" id="A0A7J7LIW2"/>
<keyword evidence="11" id="KW-0175">Coiled coil</keyword>
<dbReference type="EMBL" id="JACGCM010002254">
    <property type="protein sequence ID" value="KAF6142492.1"/>
    <property type="molecule type" value="Genomic_DNA"/>
</dbReference>
<gene>
    <name evidence="12" type="ORF">GIB67_039456</name>
</gene>
<dbReference type="PANTHER" id="PTHR12646">
    <property type="entry name" value="NOT56 - RELATED"/>
    <property type="match status" value="1"/>
</dbReference>
<organism evidence="12 13">
    <name type="scientific">Kingdonia uniflora</name>
    <dbReference type="NCBI Taxonomy" id="39325"/>
    <lineage>
        <taxon>Eukaryota</taxon>
        <taxon>Viridiplantae</taxon>
        <taxon>Streptophyta</taxon>
        <taxon>Embryophyta</taxon>
        <taxon>Tracheophyta</taxon>
        <taxon>Spermatophyta</taxon>
        <taxon>Magnoliopsida</taxon>
        <taxon>Ranunculales</taxon>
        <taxon>Circaeasteraceae</taxon>
        <taxon>Kingdonia</taxon>
    </lineage>
</organism>
<protein>
    <recommendedName>
        <fullName evidence="3">dolichyl-P-Man:Man5GlcNAc2-PP-dolichol alpha-1,3-mannosyltransferase</fullName>
        <ecNumber evidence="3">2.4.1.258</ecNumber>
    </recommendedName>
</protein>
<evidence type="ECO:0000256" key="9">
    <source>
        <dbReference type="ARBA" id="ARBA00023136"/>
    </source>
</evidence>
<dbReference type="Pfam" id="PF05208">
    <property type="entry name" value="ALG3"/>
    <property type="match status" value="1"/>
</dbReference>
<comment type="caution">
    <text evidence="12">The sequence shown here is derived from an EMBL/GenBank/DDBJ whole genome shotgun (WGS) entry which is preliminary data.</text>
</comment>
<evidence type="ECO:0000256" key="1">
    <source>
        <dbReference type="ARBA" id="ARBA00004477"/>
    </source>
</evidence>
<dbReference type="GO" id="GO:0052925">
    <property type="term" value="F:dol-P-Man:Man(5)GlcNAc(2)-PP-Dol alpha-1,3-mannosyltransferase activity"/>
    <property type="evidence" value="ECO:0007669"/>
    <property type="project" value="UniProtKB-EC"/>
</dbReference>
<proteinExistence type="predicted"/>
<keyword evidence="4" id="KW-0328">Glycosyltransferase</keyword>
<evidence type="ECO:0000313" key="12">
    <source>
        <dbReference type="EMBL" id="KAF6142492.1"/>
    </source>
</evidence>
<keyword evidence="13" id="KW-1185">Reference proteome</keyword>
<dbReference type="GO" id="GO:0005789">
    <property type="term" value="C:endoplasmic reticulum membrane"/>
    <property type="evidence" value="ECO:0007669"/>
    <property type="project" value="UniProtKB-SubCell"/>
</dbReference>
<dbReference type="PANTHER" id="PTHR12646:SF0">
    <property type="entry name" value="DOL-P-MAN:MAN(5)GLCNAC(2)-PP-DOL ALPHA-1,3-MANNOSYLTRANSFERASE"/>
    <property type="match status" value="1"/>
</dbReference>
<evidence type="ECO:0000256" key="8">
    <source>
        <dbReference type="ARBA" id="ARBA00022989"/>
    </source>
</evidence>
<evidence type="ECO:0000256" key="6">
    <source>
        <dbReference type="ARBA" id="ARBA00022692"/>
    </source>
</evidence>
<reference evidence="12 13" key="1">
    <citation type="journal article" date="2020" name="IScience">
        <title>Genome Sequencing of the Endangered Kingdonia uniflora (Circaeasteraceae, Ranunculales) Reveals Potential Mechanisms of Evolutionary Specialization.</title>
        <authorList>
            <person name="Sun Y."/>
            <person name="Deng T."/>
            <person name="Zhang A."/>
            <person name="Moore M.J."/>
            <person name="Landis J.B."/>
            <person name="Lin N."/>
            <person name="Zhang H."/>
            <person name="Zhang X."/>
            <person name="Huang J."/>
            <person name="Zhang X."/>
            <person name="Sun H."/>
            <person name="Wang H."/>
        </authorList>
    </citation>
    <scope>NUCLEOTIDE SEQUENCE [LARGE SCALE GENOMIC DNA]</scope>
    <source>
        <strain evidence="12">TB1705</strain>
        <tissue evidence="12">Leaf</tissue>
    </source>
</reference>
<comment type="subcellular location">
    <subcellularLocation>
        <location evidence="1">Endoplasmic reticulum membrane</location>
        <topology evidence="1">Multi-pass membrane protein</topology>
    </subcellularLocation>
</comment>
<dbReference type="EC" id="2.4.1.258" evidence="3"/>
<comment type="pathway">
    <text evidence="2">Protein modification; protein glycosylation.</text>
</comment>
<keyword evidence="8" id="KW-1133">Transmembrane helix</keyword>